<dbReference type="AlphaFoldDB" id="A0AAI8Y3H3"/>
<dbReference type="CDD" id="cd18809">
    <property type="entry name" value="SF1_C_RecD"/>
    <property type="match status" value="1"/>
</dbReference>
<dbReference type="PANTHER" id="PTHR47642:SF5">
    <property type="entry name" value="ATP-DEPENDENT DNA HELICASE"/>
    <property type="match status" value="1"/>
</dbReference>
<comment type="caution">
    <text evidence="3">The sequence shown here is derived from an EMBL/GenBank/DDBJ whole genome shotgun (WGS) entry which is preliminary data.</text>
</comment>
<keyword evidence="1" id="KW-0547">Nucleotide-binding</keyword>
<feature type="non-terminal residue" evidence="3">
    <location>
        <position position="1"/>
    </location>
</feature>
<keyword evidence="1" id="KW-0378">Hydrolase</keyword>
<dbReference type="Proteomes" id="UP001152759">
    <property type="component" value="Unassembled WGS sequence"/>
</dbReference>
<dbReference type="Gene3D" id="3.60.10.10">
    <property type="entry name" value="Endonuclease/exonuclease/phosphatase"/>
    <property type="match status" value="1"/>
</dbReference>
<dbReference type="SUPFAM" id="SSF52540">
    <property type="entry name" value="P-loop containing nucleoside triphosphate hydrolases"/>
    <property type="match status" value="2"/>
</dbReference>
<dbReference type="GO" id="GO:0000723">
    <property type="term" value="P:telomere maintenance"/>
    <property type="evidence" value="ECO:0007669"/>
    <property type="project" value="InterPro"/>
</dbReference>
<keyword evidence="1" id="KW-0067">ATP-binding</keyword>
<dbReference type="GO" id="GO:0043139">
    <property type="term" value="F:5'-3' DNA helicase activity"/>
    <property type="evidence" value="ECO:0007669"/>
    <property type="project" value="UniProtKB-EC"/>
</dbReference>
<gene>
    <name evidence="3" type="ORF">BEMITA_LOCUS200</name>
</gene>
<dbReference type="GO" id="GO:0016787">
    <property type="term" value="F:hydrolase activity"/>
    <property type="evidence" value="ECO:0007669"/>
    <property type="project" value="UniProtKB-KW"/>
</dbReference>
<dbReference type="InterPro" id="IPR027417">
    <property type="entry name" value="P-loop_NTPase"/>
</dbReference>
<accession>A0AAI8Y3H3</accession>
<dbReference type="InterPro" id="IPR010285">
    <property type="entry name" value="DNA_helicase_pif1-like_DEAD"/>
</dbReference>
<proteinExistence type="inferred from homology"/>
<evidence type="ECO:0000313" key="3">
    <source>
        <dbReference type="EMBL" id="CAH0748608.1"/>
    </source>
</evidence>
<dbReference type="InterPro" id="IPR036691">
    <property type="entry name" value="Endo/exonu/phosph_ase_sf"/>
</dbReference>
<comment type="cofactor">
    <cofactor evidence="1">
        <name>Mg(2+)</name>
        <dbReference type="ChEBI" id="CHEBI:18420"/>
    </cofactor>
</comment>
<dbReference type="GO" id="GO:0006310">
    <property type="term" value="P:DNA recombination"/>
    <property type="evidence" value="ECO:0007669"/>
    <property type="project" value="UniProtKB-KW"/>
</dbReference>
<keyword evidence="1" id="KW-0227">DNA damage</keyword>
<dbReference type="PANTHER" id="PTHR47642">
    <property type="entry name" value="ATP-DEPENDENT DNA HELICASE"/>
    <property type="match status" value="1"/>
</dbReference>
<protein>
    <recommendedName>
        <fullName evidence="1">ATP-dependent DNA helicase</fullName>
        <ecNumber evidence="1">5.6.2.3</ecNumber>
    </recommendedName>
</protein>
<keyword evidence="1" id="KW-0347">Helicase</keyword>
<evidence type="ECO:0000259" key="2">
    <source>
        <dbReference type="Pfam" id="PF05970"/>
    </source>
</evidence>
<organism evidence="3 4">
    <name type="scientific">Bemisia tabaci</name>
    <name type="common">Sweetpotato whitefly</name>
    <name type="synonym">Aleurodes tabaci</name>
    <dbReference type="NCBI Taxonomy" id="7038"/>
    <lineage>
        <taxon>Eukaryota</taxon>
        <taxon>Metazoa</taxon>
        <taxon>Ecdysozoa</taxon>
        <taxon>Arthropoda</taxon>
        <taxon>Hexapoda</taxon>
        <taxon>Insecta</taxon>
        <taxon>Pterygota</taxon>
        <taxon>Neoptera</taxon>
        <taxon>Paraneoptera</taxon>
        <taxon>Hemiptera</taxon>
        <taxon>Sternorrhyncha</taxon>
        <taxon>Aleyrodoidea</taxon>
        <taxon>Aleyrodidae</taxon>
        <taxon>Aleyrodinae</taxon>
        <taxon>Bemisia</taxon>
    </lineage>
</organism>
<dbReference type="Gene3D" id="3.40.50.300">
    <property type="entry name" value="P-loop containing nucleotide triphosphate hydrolases"/>
    <property type="match status" value="2"/>
</dbReference>
<dbReference type="Pfam" id="PF05970">
    <property type="entry name" value="PIF1"/>
    <property type="match status" value="1"/>
</dbReference>
<feature type="domain" description="DNA helicase Pif1-like DEAD-box helicase" evidence="2">
    <location>
        <begin position="414"/>
        <end position="632"/>
    </location>
</feature>
<dbReference type="InterPro" id="IPR051055">
    <property type="entry name" value="PIF1_helicase"/>
</dbReference>
<dbReference type="EMBL" id="CAKKNF020000066">
    <property type="protein sequence ID" value="CAH0748608.1"/>
    <property type="molecule type" value="Genomic_DNA"/>
</dbReference>
<keyword evidence="1" id="KW-0234">DNA repair</keyword>
<dbReference type="GO" id="GO:0005524">
    <property type="term" value="F:ATP binding"/>
    <property type="evidence" value="ECO:0007669"/>
    <property type="project" value="UniProtKB-KW"/>
</dbReference>
<dbReference type="EC" id="5.6.2.3" evidence="1"/>
<keyword evidence="4" id="KW-1185">Reference proteome</keyword>
<sequence length="1122" mass="130670">DKTYILSPLPDLLKEKYDSINKHNNKKIKTFLSEEINIENCNFQEFLLQINLSFKEYMLAIRSSLSRHKVIYRREPKDAWTNNYSPKLLSLFRSNQDIQFILDPYAVCTYVIDYINKSENGMSSATKLILNQTKEGNLPLKEKLKKISNLHYNNSEMSVQEAALNILQIPMSVSSSVVKFIPTNTPEERVMIVKFEKELKKLDSNSEDIIDKNILDYYSERPKKLERLCLADFAAWYETSQTNKAIEKNQTDNIDCNVILKNSKTITYRKRKTDRIIRFKNFSVNKDDYNYYRTNVMLFWPWRDERKEILRTDIYQVFEKNITKIKRNRQRYCKFEDEFLESIIQRLEDTRENDEDLRNTYLKAKFKIDDFIPDEPHAETDIMDTILGTQEEFHIVSNQLKMTEDNYFEIISSLNPEQRDYLLHLANDFKTNEHTQIFHFISGPAGTGKSRLIQSVYQTISRIFWKNETLNPELPIVLLTAPTGKASYAINGSTIHGLFRIPINRKVMGDLGADISNSLATKFSQVKLIIIDEISMVSEELFRKVDQRLRHLFKENLPFGGISILCLGDFNQLPPVQGKPLYGSISDDPYIEIFRRPLWHLFDVYKLTQNMRQNETKFITALNNLGEGTLTEDDINFFKQRCYEKLPDKTKIEKPIQLFYTNKEVAEWNETRLNEIPGKCYMSYADNIVIGDGPSTAKDSLLKWAVDKKRKLNDTENMPQTISLKIEGRYMILKNINVEDGLVNGISGILKKIDFGTNSDTKEKRPIRIWLQLENISSGQKIRMRYKQLIRIKNIKEDLTPIELSITTFRRNFNSEYNLAIERKHFPLMVAEGLTIHKSQGATYDSVAVKTFKNMKQSLLYVALSRAKSSSKLYIIKDFPVLSRSNSFAILQNEKRRWETCMLIPKYKFLREKRVEKQLVFHNVQSYNKHKQEVWNNEAFIKSDFILLGETWTLQSDDISNNVFTCLSRVDGHMKRQANGCCCLVSNKISKMFQEWHSSIIINEKGSLSISSIKSKELLIVCVYKSPNFPINSLDSLFYNIKTDDSKNKIIAGDFNININNQNATTSKFRQFITQAGLSLINENESTTDSKSNIDVIATNFKGRGGAYESVTSFHKPIWLRF</sequence>
<comment type="similarity">
    <text evidence="1">Belongs to the helicase family.</text>
</comment>
<evidence type="ECO:0000313" key="4">
    <source>
        <dbReference type="Proteomes" id="UP001152759"/>
    </source>
</evidence>
<dbReference type="GO" id="GO:0006281">
    <property type="term" value="P:DNA repair"/>
    <property type="evidence" value="ECO:0007669"/>
    <property type="project" value="UniProtKB-KW"/>
</dbReference>
<evidence type="ECO:0000256" key="1">
    <source>
        <dbReference type="RuleBase" id="RU363044"/>
    </source>
</evidence>
<name>A0AAI8Y3H3_BEMTA</name>
<comment type="catalytic activity">
    <reaction evidence="1">
        <text>ATP + H2O = ADP + phosphate + H(+)</text>
        <dbReference type="Rhea" id="RHEA:13065"/>
        <dbReference type="ChEBI" id="CHEBI:15377"/>
        <dbReference type="ChEBI" id="CHEBI:15378"/>
        <dbReference type="ChEBI" id="CHEBI:30616"/>
        <dbReference type="ChEBI" id="CHEBI:43474"/>
        <dbReference type="ChEBI" id="CHEBI:456216"/>
        <dbReference type="EC" id="5.6.2.3"/>
    </reaction>
</comment>
<reference evidence="3" key="1">
    <citation type="submission" date="2021-12" db="EMBL/GenBank/DDBJ databases">
        <authorList>
            <person name="King R."/>
        </authorList>
    </citation>
    <scope>NUCLEOTIDE SEQUENCE</scope>
</reference>
<dbReference type="SUPFAM" id="SSF56219">
    <property type="entry name" value="DNase I-like"/>
    <property type="match status" value="1"/>
</dbReference>
<keyword evidence="1" id="KW-0233">DNA recombination</keyword>